<comment type="caution">
    <text evidence="10">The sequence shown here is derived from an EMBL/GenBank/DDBJ whole genome shotgun (WGS) entry which is preliminary data.</text>
</comment>
<dbReference type="PRINTS" id="PR00143">
    <property type="entry name" value="CITRTSNTHASE"/>
</dbReference>
<dbReference type="InterPro" id="IPR024176">
    <property type="entry name" value="Citrate_synthase_bac-typ"/>
</dbReference>
<dbReference type="AlphaFoldDB" id="A0A935T8Q9"/>
<accession>A0A935T8Q9</accession>
<dbReference type="Gene3D" id="1.10.580.10">
    <property type="entry name" value="Citrate Synthase, domain 1"/>
    <property type="match status" value="1"/>
</dbReference>
<dbReference type="PANTHER" id="PTHR42871">
    <property type="entry name" value="CITRATE SYNTHASE"/>
    <property type="match status" value="1"/>
</dbReference>
<dbReference type="GO" id="GO:0006099">
    <property type="term" value="P:tricarboxylic acid cycle"/>
    <property type="evidence" value="ECO:0007669"/>
    <property type="project" value="UniProtKB-UniRule"/>
</dbReference>
<evidence type="ECO:0000256" key="7">
    <source>
        <dbReference type="PIRNR" id="PIRNR001369"/>
    </source>
</evidence>
<dbReference type="GO" id="GO:0036440">
    <property type="term" value="F:citrate synthase activity"/>
    <property type="evidence" value="ECO:0007669"/>
    <property type="project" value="UniProtKB-EC"/>
</dbReference>
<evidence type="ECO:0000313" key="11">
    <source>
        <dbReference type="Proteomes" id="UP000706151"/>
    </source>
</evidence>
<gene>
    <name evidence="10" type="primary">gltA</name>
    <name evidence="10" type="ORF">IPK02_03020</name>
</gene>
<comment type="catalytic activity">
    <reaction evidence="5 9">
        <text>oxaloacetate + acetyl-CoA + H2O = citrate + CoA + H(+)</text>
        <dbReference type="Rhea" id="RHEA:16845"/>
        <dbReference type="ChEBI" id="CHEBI:15377"/>
        <dbReference type="ChEBI" id="CHEBI:15378"/>
        <dbReference type="ChEBI" id="CHEBI:16452"/>
        <dbReference type="ChEBI" id="CHEBI:16947"/>
        <dbReference type="ChEBI" id="CHEBI:57287"/>
        <dbReference type="ChEBI" id="CHEBI:57288"/>
        <dbReference type="EC" id="2.3.3.16"/>
    </reaction>
</comment>
<comment type="pathway">
    <text evidence="1 9">Carbohydrate metabolism; tricarboxylic acid cycle; isocitrate from oxaloacetate: step 1/2.</text>
</comment>
<dbReference type="GO" id="GO:0005737">
    <property type="term" value="C:cytoplasm"/>
    <property type="evidence" value="ECO:0007669"/>
    <property type="project" value="InterPro"/>
</dbReference>
<sequence length="439" mass="47648">MSSERKATLTIHGAAPVTLAVLASTYGEHCLDIRALGAATGCFAYDSSFASTASCKSKITFIDGQTGELLYRGYPVEQLVAQCNFLEVAYLLKNGELPNAVQKQGFESAIRNNAPVHEQMAKLYQGFRRDASPMAVMVGVVGALSAFHHAAADFSDAEQRCRSFQLIVARMPTIVAMAYKYSIGQPFMTPRSDLGYAANFLYMMFGSPRAEFRPNPVLVRALDRLLILYAENGQDAATATVRMAGSSGANPFACVSAAIACLSGPAHRGASEACLAMCEAIGDVARVPDFMARVRAGDNAAKLVGFGHGEYLNFDPRTTGMRALCNEVLQETGLENDRLFQIARALERIALEDPYFVEKKQLPNVDFYAGIMQKALGIPTSLFACILALARTPGWMAQWEEMLGDPEYKIARPRQLYTGLARRGLSTKKPSATKVKCLA</sequence>
<organism evidence="10 11">
    <name type="scientific">Candidatus Accumulibacter affinis</name>
    <dbReference type="NCBI Taxonomy" id="2954384"/>
    <lineage>
        <taxon>Bacteria</taxon>
        <taxon>Pseudomonadati</taxon>
        <taxon>Pseudomonadota</taxon>
        <taxon>Betaproteobacteria</taxon>
        <taxon>Candidatus Accumulibacter</taxon>
    </lineage>
</organism>
<keyword evidence="3 9" id="KW-0816">Tricarboxylic acid cycle</keyword>
<dbReference type="SUPFAM" id="SSF48256">
    <property type="entry name" value="Citrate synthase"/>
    <property type="match status" value="1"/>
</dbReference>
<dbReference type="Gene3D" id="1.10.230.10">
    <property type="entry name" value="Cytochrome P450-Terp, domain 2"/>
    <property type="match status" value="1"/>
</dbReference>
<evidence type="ECO:0000256" key="3">
    <source>
        <dbReference type="ARBA" id="ARBA00022532"/>
    </source>
</evidence>
<reference evidence="10 11" key="1">
    <citation type="submission" date="2020-10" db="EMBL/GenBank/DDBJ databases">
        <title>Connecting structure to function with the recovery of over 1000 high-quality activated sludge metagenome-assembled genomes encoding full-length rRNA genes using long-read sequencing.</title>
        <authorList>
            <person name="Singleton C.M."/>
            <person name="Petriglieri F."/>
            <person name="Kristensen J.M."/>
            <person name="Kirkegaard R.H."/>
            <person name="Michaelsen T.Y."/>
            <person name="Andersen M.H."/>
            <person name="Karst S.M."/>
            <person name="Dueholm M.S."/>
            <person name="Nielsen P.H."/>
            <person name="Albertsen M."/>
        </authorList>
    </citation>
    <scope>NUCLEOTIDE SEQUENCE [LARGE SCALE GENOMIC DNA]</scope>
    <source>
        <strain evidence="10">Fred_18-Q3-R57-64_BAT3C.720</strain>
    </source>
</reference>
<dbReference type="InterPro" id="IPR016142">
    <property type="entry name" value="Citrate_synth-like_lrg_a-sub"/>
</dbReference>
<feature type="active site" evidence="8">
    <location>
        <position position="308"/>
    </location>
</feature>
<proteinExistence type="inferred from homology"/>
<evidence type="ECO:0000256" key="1">
    <source>
        <dbReference type="ARBA" id="ARBA00004751"/>
    </source>
</evidence>
<dbReference type="PIRSF" id="PIRSF001369">
    <property type="entry name" value="Citrate_synth"/>
    <property type="match status" value="1"/>
</dbReference>
<evidence type="ECO:0000256" key="6">
    <source>
        <dbReference type="NCBIfam" id="TIGR01798"/>
    </source>
</evidence>
<dbReference type="InterPro" id="IPR036969">
    <property type="entry name" value="Citrate_synthase_sf"/>
</dbReference>
<dbReference type="PANTHER" id="PTHR42871:SF1">
    <property type="entry name" value="CITRATE SYNTHASE"/>
    <property type="match status" value="1"/>
</dbReference>
<keyword evidence="4 7" id="KW-0808">Transferase</keyword>
<keyword evidence="10" id="KW-0012">Acyltransferase</keyword>
<feature type="active site" evidence="8">
    <location>
        <position position="366"/>
    </location>
</feature>
<evidence type="ECO:0000313" key="10">
    <source>
        <dbReference type="EMBL" id="MBK7953013.1"/>
    </source>
</evidence>
<comment type="similarity">
    <text evidence="2 7">Belongs to the citrate synthase family.</text>
</comment>
<evidence type="ECO:0000256" key="8">
    <source>
        <dbReference type="PIRSR" id="PIRSR001369-1"/>
    </source>
</evidence>
<protein>
    <recommendedName>
        <fullName evidence="6 7">Citrate synthase</fullName>
    </recommendedName>
</protein>
<dbReference type="Proteomes" id="UP000706151">
    <property type="component" value="Unassembled WGS sequence"/>
</dbReference>
<dbReference type="EMBL" id="JADJOT010000002">
    <property type="protein sequence ID" value="MBK7953013.1"/>
    <property type="molecule type" value="Genomic_DNA"/>
</dbReference>
<evidence type="ECO:0000256" key="5">
    <source>
        <dbReference type="ARBA" id="ARBA00049288"/>
    </source>
</evidence>
<dbReference type="InterPro" id="IPR002020">
    <property type="entry name" value="Citrate_synthase"/>
</dbReference>
<evidence type="ECO:0000256" key="2">
    <source>
        <dbReference type="ARBA" id="ARBA00010566"/>
    </source>
</evidence>
<name>A0A935T8Q9_9PROT</name>
<dbReference type="NCBIfam" id="NF004126">
    <property type="entry name" value="PRK05614.1"/>
    <property type="match status" value="1"/>
</dbReference>
<dbReference type="NCBIfam" id="TIGR01798">
    <property type="entry name" value="cit_synth_I"/>
    <property type="match status" value="1"/>
</dbReference>
<evidence type="ECO:0000256" key="4">
    <source>
        <dbReference type="ARBA" id="ARBA00022679"/>
    </source>
</evidence>
<evidence type="ECO:0000256" key="9">
    <source>
        <dbReference type="RuleBase" id="RU003370"/>
    </source>
</evidence>
<dbReference type="Gene3D" id="2.20.28.60">
    <property type="match status" value="1"/>
</dbReference>
<dbReference type="InterPro" id="IPR016143">
    <property type="entry name" value="Citrate_synth-like_sm_a-sub"/>
</dbReference>
<dbReference type="InterPro" id="IPR010953">
    <property type="entry name" value="Citrate_synthase_typ-I"/>
</dbReference>
<dbReference type="Pfam" id="PF00285">
    <property type="entry name" value="Citrate_synt"/>
    <property type="match status" value="1"/>
</dbReference>